<comment type="caution">
    <text evidence="1">The sequence shown here is derived from an EMBL/GenBank/DDBJ whole genome shotgun (WGS) entry which is preliminary data.</text>
</comment>
<accession>A0A7J7ZXC0</accession>
<proteinExistence type="predicted"/>
<name>A0A7J7ZXC0_MYOMY</name>
<keyword evidence="2" id="KW-1185">Reference proteome</keyword>
<dbReference type="Proteomes" id="UP000527355">
    <property type="component" value="Unassembled WGS sequence"/>
</dbReference>
<dbReference type="AlphaFoldDB" id="A0A7J7ZXC0"/>
<evidence type="ECO:0000313" key="1">
    <source>
        <dbReference type="EMBL" id="KAF6378824.1"/>
    </source>
</evidence>
<organism evidence="1 2">
    <name type="scientific">Myotis myotis</name>
    <name type="common">Greater mouse-eared bat</name>
    <name type="synonym">Vespertilio myotis</name>
    <dbReference type="NCBI Taxonomy" id="51298"/>
    <lineage>
        <taxon>Eukaryota</taxon>
        <taxon>Metazoa</taxon>
        <taxon>Chordata</taxon>
        <taxon>Craniata</taxon>
        <taxon>Vertebrata</taxon>
        <taxon>Euteleostomi</taxon>
        <taxon>Mammalia</taxon>
        <taxon>Eutheria</taxon>
        <taxon>Laurasiatheria</taxon>
        <taxon>Chiroptera</taxon>
        <taxon>Yangochiroptera</taxon>
        <taxon>Vespertilionidae</taxon>
        <taxon>Myotis</taxon>
    </lineage>
</organism>
<reference evidence="1 2" key="1">
    <citation type="journal article" date="2020" name="Nature">
        <title>Six reference-quality genomes reveal evolution of bat adaptations.</title>
        <authorList>
            <person name="Jebb D."/>
            <person name="Huang Z."/>
            <person name="Pippel M."/>
            <person name="Hughes G.M."/>
            <person name="Lavrichenko K."/>
            <person name="Devanna P."/>
            <person name="Winkler S."/>
            <person name="Jermiin L.S."/>
            <person name="Skirmuntt E.C."/>
            <person name="Katzourakis A."/>
            <person name="Burkitt-Gray L."/>
            <person name="Ray D.A."/>
            <person name="Sullivan K.A.M."/>
            <person name="Roscito J.G."/>
            <person name="Kirilenko B.M."/>
            <person name="Davalos L.M."/>
            <person name="Corthals A.P."/>
            <person name="Power M.L."/>
            <person name="Jones G."/>
            <person name="Ransome R.D."/>
            <person name="Dechmann D.K.N."/>
            <person name="Locatelli A.G."/>
            <person name="Puechmaille S.J."/>
            <person name="Fedrigo O."/>
            <person name="Jarvis E.D."/>
            <person name="Hiller M."/>
            <person name="Vernes S.C."/>
            <person name="Myers E.W."/>
            <person name="Teeling E.C."/>
        </authorList>
    </citation>
    <scope>NUCLEOTIDE SEQUENCE [LARGE SCALE GENOMIC DNA]</scope>
    <source>
        <strain evidence="1">MMyoMyo1</strain>
        <tissue evidence="1">Flight muscle</tissue>
    </source>
</reference>
<gene>
    <name evidence="1" type="ORF">mMyoMyo1_009721</name>
</gene>
<dbReference type="EMBL" id="JABWUV010000002">
    <property type="protein sequence ID" value="KAF6378824.1"/>
    <property type="molecule type" value="Genomic_DNA"/>
</dbReference>
<protein>
    <submittedName>
        <fullName evidence="1">Uncharacterized protein</fullName>
    </submittedName>
</protein>
<sequence>MAQKVRCWAFPHSFQQKASLHQLHTEVASEALFIKILSAFGTQIPPGEHSIQEENRTSAAWEGRWACERWSLETSGRGLVSAWEAETWEGQRAKEGTRERSEGRRVNMPGLGAQVLKKGKNV</sequence>
<evidence type="ECO:0000313" key="2">
    <source>
        <dbReference type="Proteomes" id="UP000527355"/>
    </source>
</evidence>